<dbReference type="NCBIfam" id="TIGR00418">
    <property type="entry name" value="thrS"/>
    <property type="match status" value="1"/>
</dbReference>
<dbReference type="GO" id="GO:0005634">
    <property type="term" value="C:nucleus"/>
    <property type="evidence" value="ECO:0007669"/>
    <property type="project" value="UniProtKB-SubCell"/>
</dbReference>
<dbReference type="GO" id="GO:0006357">
    <property type="term" value="P:regulation of transcription by RNA polymerase II"/>
    <property type="evidence" value="ECO:0007669"/>
    <property type="project" value="UniProtKB-ARBA"/>
</dbReference>
<dbReference type="SUPFAM" id="SSF55186">
    <property type="entry name" value="ThrRS/AlaRS common domain"/>
    <property type="match status" value="1"/>
</dbReference>
<organism evidence="25 26">
    <name type="scientific">Eufriesea mexicana</name>
    <dbReference type="NCBI Taxonomy" id="516756"/>
    <lineage>
        <taxon>Eukaryota</taxon>
        <taxon>Metazoa</taxon>
        <taxon>Ecdysozoa</taxon>
        <taxon>Arthropoda</taxon>
        <taxon>Hexapoda</taxon>
        <taxon>Insecta</taxon>
        <taxon>Pterygota</taxon>
        <taxon>Neoptera</taxon>
        <taxon>Endopterygota</taxon>
        <taxon>Hymenoptera</taxon>
        <taxon>Apocrita</taxon>
        <taxon>Aculeata</taxon>
        <taxon>Apoidea</taxon>
        <taxon>Anthophila</taxon>
        <taxon>Apidae</taxon>
        <taxon>Eufriesea</taxon>
    </lineage>
</organism>
<evidence type="ECO:0000256" key="7">
    <source>
        <dbReference type="ARBA" id="ARBA00022723"/>
    </source>
</evidence>
<dbReference type="CDD" id="cd01667">
    <property type="entry name" value="TGS_ThrRS"/>
    <property type="match status" value="1"/>
</dbReference>
<dbReference type="InterPro" id="IPR012947">
    <property type="entry name" value="tRNA_SAD"/>
</dbReference>
<dbReference type="FunFam" id="3.10.20.30:FF:000006">
    <property type="entry name" value="Threonine--tRNA ligase, cytoplasmic"/>
    <property type="match status" value="1"/>
</dbReference>
<feature type="domain" description="C2H2-type" evidence="22">
    <location>
        <begin position="125"/>
        <end position="152"/>
    </location>
</feature>
<keyword evidence="14" id="KW-0805">Transcription regulation</keyword>
<feature type="domain" description="C2H2-type" evidence="22">
    <location>
        <begin position="181"/>
        <end position="208"/>
    </location>
</feature>
<dbReference type="EC" id="6.1.1.3" evidence="4"/>
<dbReference type="FunFam" id="3.30.160.60:FF:001289">
    <property type="entry name" value="Zinc finger protein 574"/>
    <property type="match status" value="1"/>
</dbReference>
<feature type="compositionally biased region" description="Basic and acidic residues" evidence="21">
    <location>
        <begin position="657"/>
        <end position="667"/>
    </location>
</feature>
<dbReference type="SMART" id="SM00863">
    <property type="entry name" value="tRNA_SAD"/>
    <property type="match status" value="1"/>
</dbReference>
<dbReference type="Gene3D" id="3.30.160.60">
    <property type="entry name" value="Classic Zinc Finger"/>
    <property type="match status" value="5"/>
</dbReference>
<keyword evidence="12" id="KW-0067">ATP-binding</keyword>
<dbReference type="InterPro" id="IPR002314">
    <property type="entry name" value="aa-tRNA-synt_IIb"/>
</dbReference>
<reference evidence="25 26" key="1">
    <citation type="submission" date="2015-07" db="EMBL/GenBank/DDBJ databases">
        <title>The genome of Eufriesea mexicana.</title>
        <authorList>
            <person name="Pan H."/>
            <person name="Kapheim K."/>
        </authorList>
    </citation>
    <scope>NUCLEOTIDE SEQUENCE [LARGE SCALE GENOMIC DNA]</scope>
    <source>
        <strain evidence="25">0111107269</strain>
        <tissue evidence="25">Whole body</tissue>
    </source>
</reference>
<dbReference type="Pfam" id="PF00587">
    <property type="entry name" value="tRNA-synt_2b"/>
    <property type="match status" value="1"/>
</dbReference>
<evidence type="ECO:0000256" key="15">
    <source>
        <dbReference type="ARBA" id="ARBA00023146"/>
    </source>
</evidence>
<dbReference type="EMBL" id="KQ769179">
    <property type="protein sequence ID" value="OAD52899.1"/>
    <property type="molecule type" value="Genomic_DNA"/>
</dbReference>
<dbReference type="SMART" id="SM00355">
    <property type="entry name" value="ZnF_C2H2"/>
    <property type="match status" value="8"/>
</dbReference>
<dbReference type="FunFam" id="3.30.980.10:FF:000003">
    <property type="entry name" value="Threonine--tRNA ligase, cytoplasmic"/>
    <property type="match status" value="1"/>
</dbReference>
<feature type="compositionally biased region" description="Basic and acidic residues" evidence="21">
    <location>
        <begin position="525"/>
        <end position="543"/>
    </location>
</feature>
<proteinExistence type="inferred from homology"/>
<dbReference type="InterPro" id="IPR004095">
    <property type="entry name" value="TGS"/>
</dbReference>
<keyword evidence="6 25" id="KW-0436">Ligase</keyword>
<evidence type="ECO:0000256" key="11">
    <source>
        <dbReference type="ARBA" id="ARBA00022833"/>
    </source>
</evidence>
<evidence type="ECO:0000256" key="9">
    <source>
        <dbReference type="ARBA" id="ARBA00022741"/>
    </source>
</evidence>
<feature type="domain" description="Aminoacyl-transfer RNA synthetases class-II family profile" evidence="23">
    <location>
        <begin position="1088"/>
        <end position="1351"/>
    </location>
</feature>
<feature type="domain" description="C2H2-type" evidence="22">
    <location>
        <begin position="96"/>
        <end position="124"/>
    </location>
</feature>
<dbReference type="GO" id="GO:0008270">
    <property type="term" value="F:zinc ion binding"/>
    <property type="evidence" value="ECO:0007669"/>
    <property type="project" value="UniProtKB-KW"/>
</dbReference>
<dbReference type="GO" id="GO:0004829">
    <property type="term" value="F:threonine-tRNA ligase activity"/>
    <property type="evidence" value="ECO:0007669"/>
    <property type="project" value="UniProtKB-EC"/>
</dbReference>
<keyword evidence="9" id="KW-0547">Nucleotide-binding</keyword>
<dbReference type="GO" id="GO:0006435">
    <property type="term" value="P:threonyl-tRNA aminoacylation"/>
    <property type="evidence" value="ECO:0007669"/>
    <property type="project" value="InterPro"/>
</dbReference>
<dbReference type="InterPro" id="IPR013087">
    <property type="entry name" value="Znf_C2H2_type"/>
</dbReference>
<dbReference type="InterPro" id="IPR012676">
    <property type="entry name" value="TGS-like"/>
</dbReference>
<feature type="compositionally biased region" description="Polar residues" evidence="21">
    <location>
        <begin position="638"/>
        <end position="656"/>
    </location>
</feature>
<dbReference type="Gene3D" id="3.40.50.800">
    <property type="entry name" value="Anticodon-binding domain"/>
    <property type="match status" value="1"/>
</dbReference>
<keyword evidence="13" id="KW-0648">Protein biosynthesis</keyword>
<dbReference type="Pfam" id="PF07973">
    <property type="entry name" value="tRNA_SAD"/>
    <property type="match status" value="1"/>
</dbReference>
<protein>
    <recommendedName>
        <fullName evidence="4">threonine--tRNA ligase</fullName>
        <ecNumber evidence="4">6.1.1.3</ecNumber>
    </recommendedName>
    <alternativeName>
        <fullName evidence="18">Threonyl-tRNA synthetase</fullName>
    </alternativeName>
</protein>
<evidence type="ECO:0000256" key="16">
    <source>
        <dbReference type="ARBA" id="ARBA00023163"/>
    </source>
</evidence>
<feature type="domain" description="TGS" evidence="24">
    <location>
        <begin position="820"/>
        <end position="882"/>
    </location>
</feature>
<evidence type="ECO:0000256" key="19">
    <source>
        <dbReference type="ARBA" id="ARBA00049515"/>
    </source>
</evidence>
<dbReference type="PROSITE" id="PS50862">
    <property type="entry name" value="AA_TRNA_LIGASE_II"/>
    <property type="match status" value="1"/>
</dbReference>
<feature type="domain" description="C2H2-type" evidence="22">
    <location>
        <begin position="721"/>
        <end position="749"/>
    </location>
</feature>
<comment type="subcellular location">
    <subcellularLocation>
        <location evidence="2">Cytoplasm</location>
    </subcellularLocation>
    <subcellularLocation>
        <location evidence="1">Nucleus</location>
    </subcellularLocation>
</comment>
<evidence type="ECO:0000256" key="5">
    <source>
        <dbReference type="ARBA" id="ARBA00022490"/>
    </source>
</evidence>
<dbReference type="Gene3D" id="3.10.20.30">
    <property type="match status" value="1"/>
</dbReference>
<keyword evidence="16" id="KW-0804">Transcription</keyword>
<feature type="domain" description="C2H2-type" evidence="22">
    <location>
        <begin position="692"/>
        <end position="719"/>
    </location>
</feature>
<sequence>MSEYESMSFTLSPEENCKNDTVQMQSINLVCPVCDAGYINKNEFYDHLRIHAGDVLLKHVQYLKKDTNNEIQTVPKYSIPKQTVDDNFYETILRPFKCQQCSLTFDRASQYDYHHRSIHLGEKSQLCEICGKGFFRKADLRTHLNIHLGTNVCICEVCGRKFNHISNLIRHCRMHAGVKLYPCSICGKRFTQISSLARHKRIHERAKDDVKYHSQNNFNNSNLQKKDHVMSKNKFVEGSALNQQKVIKRQHYCKICGESFNFIFLLREHEKFHLQTLDCKNNEVSFQKTTELKEQTQHINNFDFLENEINMKKSLPLETIIYITSEQLKKINLENIEDNRNHVSQENLCETKVLAAEELNASEKIAFNNEQNQLVHDSPFLLCKSNNPIERENVAYVCQVDENVHKNKLSVQTCELDLQKSETISNYNTLINTPVNVTDMFQKIDLSESSSNEHLNSDPNIHKNQETNLVQSEKISDDLNDINNIVNHDEPMLRLVQTETGEQFYEFLINNLVEKLPNTLSTKTSENKDENTSINEENREQNIRDDIQNDLNYTQYELQGEEKNFVANQILLDTQTDFDKYVETNFEAFERLNYDDSSERFLEFVETTGLENQSSKILECNKESEEFLQFQNFSEVDPVQSNEKNTINDNDSTNRTVETDEKQKQNKDVISGNEELEDEQDLKKSKTFLIKFQCTVCEKSFSTSYNYKQHIGTHFADQQKFHCKDCKMSFAWKSTLNKHIANNHRPEGPQKFACDICNKIYNTSSQVNAKMKQSKKKLAATDGKSISELNPWPNYIQDRIALWDKLKAEYEASLTSKSIADIKVTLLDGKEIIAQSWHTTPYEIAKGISQGLADNIIIAKVNNELWDLDRPLESDCKLEFLKFDHPDAQQVFWHSSAHILGEAMERVYGGCLCYGPPIENGFYYDMYLGDAGISNLDFPFLESLYKTIVKDKQPFERLVMTKEDLLEMFKYNEFKIRIINEKIHTPTTTVYRCGPLIDLCRGPHIRHTGKVKAIKITKNSSTYWEGNANAESLQRLYGISFPDAKQLKTWEKFQEEAAKRDHRKLGKEQELFFFHELSPGSCFFQPRGAYIYNTLIEFIRSEYKKRGFQEVVTPNIYNKKLWKTSGHWMHYAENMFTFDVDKETFALKPMNCPSHCMIFDVRNRSWRELPLRMADFGVLHRNEMTGALTGLTRVRRFQQDDAHIFCSVDQIKEEMIGALEFLKHVYSVFGFTFNLCLSTRPEKYLGDLAMWDEAEKALAESLDAFGESWKINPEDGAFYGPKIDITIMDALQRAHQCATIQLDFQLPIRFDLSYVNEAGEKTRPVIIHRAILGSVERMIAILTESYAGKWPFWLSPRQAMVISVSSQFDDYAAQVKDKLWDNGFMVELDTDPSDTLNKKIRNAQLAQFNFILVVGEKELNAGTVNVRTRDNVVHGEVLVDDLIEKFKIFKERKDKNCEEKF</sequence>
<dbReference type="GO" id="GO:0005524">
    <property type="term" value="F:ATP binding"/>
    <property type="evidence" value="ECO:0007669"/>
    <property type="project" value="UniProtKB-KW"/>
</dbReference>
<accession>A0A310SF96</accession>
<dbReference type="PROSITE" id="PS51880">
    <property type="entry name" value="TGS"/>
    <property type="match status" value="1"/>
</dbReference>
<name>A0A310SF96_9HYME</name>
<comment type="similarity">
    <text evidence="3">Belongs to the class-II aminoacyl-tRNA synthetase family.</text>
</comment>
<evidence type="ECO:0000259" key="22">
    <source>
        <dbReference type="PROSITE" id="PS50157"/>
    </source>
</evidence>
<dbReference type="PROSITE" id="PS50157">
    <property type="entry name" value="ZINC_FINGER_C2H2_2"/>
    <property type="match status" value="8"/>
</dbReference>
<dbReference type="CDD" id="cd00771">
    <property type="entry name" value="ThrRS_core"/>
    <property type="match status" value="1"/>
</dbReference>
<dbReference type="FunFam" id="3.40.50.800:FF:000003">
    <property type="entry name" value="Threonine--tRNA ligase 2, cytoplasmic"/>
    <property type="match status" value="1"/>
</dbReference>
<dbReference type="InterPro" id="IPR047246">
    <property type="entry name" value="ThrRS_anticodon"/>
</dbReference>
<dbReference type="Pfam" id="PF02824">
    <property type="entry name" value="TGS"/>
    <property type="match status" value="1"/>
</dbReference>
<evidence type="ECO:0000256" key="14">
    <source>
        <dbReference type="ARBA" id="ARBA00023015"/>
    </source>
</evidence>
<evidence type="ECO:0000256" key="17">
    <source>
        <dbReference type="ARBA" id="ARBA00023242"/>
    </source>
</evidence>
<evidence type="ECO:0000256" key="10">
    <source>
        <dbReference type="ARBA" id="ARBA00022771"/>
    </source>
</evidence>
<evidence type="ECO:0000256" key="2">
    <source>
        <dbReference type="ARBA" id="ARBA00004496"/>
    </source>
</evidence>
<dbReference type="HAMAP" id="MF_00184">
    <property type="entry name" value="Thr_tRNA_synth"/>
    <property type="match status" value="1"/>
</dbReference>
<dbReference type="Proteomes" id="UP000250275">
    <property type="component" value="Unassembled WGS sequence"/>
</dbReference>
<evidence type="ECO:0000256" key="13">
    <source>
        <dbReference type="ARBA" id="ARBA00022917"/>
    </source>
</evidence>
<dbReference type="InterPro" id="IPR006195">
    <property type="entry name" value="aa-tRNA-synth_II"/>
</dbReference>
<evidence type="ECO:0000256" key="12">
    <source>
        <dbReference type="ARBA" id="ARBA00022840"/>
    </source>
</evidence>
<evidence type="ECO:0000259" key="23">
    <source>
        <dbReference type="PROSITE" id="PS50862"/>
    </source>
</evidence>
<feature type="region of interest" description="Disordered" evidence="21">
    <location>
        <begin position="520"/>
        <end position="543"/>
    </location>
</feature>
<dbReference type="CDD" id="cd00860">
    <property type="entry name" value="ThrRS_anticodon"/>
    <property type="match status" value="1"/>
</dbReference>
<dbReference type="SUPFAM" id="SSF52954">
    <property type="entry name" value="Class II aaRS ABD-related"/>
    <property type="match status" value="1"/>
</dbReference>
<feature type="domain" description="C2H2-type" evidence="22">
    <location>
        <begin position="251"/>
        <end position="273"/>
    </location>
</feature>
<evidence type="ECO:0000256" key="20">
    <source>
        <dbReference type="PROSITE-ProRule" id="PRU00042"/>
    </source>
</evidence>
<evidence type="ECO:0000256" key="6">
    <source>
        <dbReference type="ARBA" id="ARBA00022598"/>
    </source>
</evidence>
<keyword evidence="11" id="KW-0862">Zinc</keyword>
<dbReference type="InterPro" id="IPR004154">
    <property type="entry name" value="Anticodon-bd"/>
</dbReference>
<dbReference type="PRINTS" id="PR01047">
    <property type="entry name" value="TRNASYNTHTHR"/>
</dbReference>
<gene>
    <name evidence="25" type="ORF">WN48_11145</name>
</gene>
<keyword evidence="17" id="KW-0539">Nucleus</keyword>
<dbReference type="GO" id="GO:0005739">
    <property type="term" value="C:mitochondrion"/>
    <property type="evidence" value="ECO:0007669"/>
    <property type="project" value="TreeGrafter"/>
</dbReference>
<dbReference type="SUPFAM" id="SSF57667">
    <property type="entry name" value="beta-beta-alpha zinc fingers"/>
    <property type="match status" value="3"/>
</dbReference>
<comment type="catalytic activity">
    <reaction evidence="19">
        <text>tRNA(Thr) + L-threonine + ATP = L-threonyl-tRNA(Thr) + AMP + diphosphate + H(+)</text>
        <dbReference type="Rhea" id="RHEA:24624"/>
        <dbReference type="Rhea" id="RHEA-COMP:9670"/>
        <dbReference type="Rhea" id="RHEA-COMP:9704"/>
        <dbReference type="ChEBI" id="CHEBI:15378"/>
        <dbReference type="ChEBI" id="CHEBI:30616"/>
        <dbReference type="ChEBI" id="CHEBI:33019"/>
        <dbReference type="ChEBI" id="CHEBI:57926"/>
        <dbReference type="ChEBI" id="CHEBI:78442"/>
        <dbReference type="ChEBI" id="CHEBI:78534"/>
        <dbReference type="ChEBI" id="CHEBI:456215"/>
        <dbReference type="EC" id="6.1.1.3"/>
    </reaction>
</comment>
<evidence type="ECO:0000256" key="3">
    <source>
        <dbReference type="ARBA" id="ARBA00008226"/>
    </source>
</evidence>
<evidence type="ECO:0000256" key="18">
    <source>
        <dbReference type="ARBA" id="ARBA00031900"/>
    </source>
</evidence>
<dbReference type="InterPro" id="IPR036621">
    <property type="entry name" value="Anticodon-bd_dom_sf"/>
</dbReference>
<evidence type="ECO:0000259" key="24">
    <source>
        <dbReference type="PROSITE" id="PS51880"/>
    </source>
</evidence>
<evidence type="ECO:0000256" key="8">
    <source>
        <dbReference type="ARBA" id="ARBA00022737"/>
    </source>
</evidence>
<evidence type="ECO:0000313" key="25">
    <source>
        <dbReference type="EMBL" id="OAD52899.1"/>
    </source>
</evidence>
<evidence type="ECO:0000256" key="21">
    <source>
        <dbReference type="SAM" id="MobiDB-lite"/>
    </source>
</evidence>
<dbReference type="InterPro" id="IPR033728">
    <property type="entry name" value="ThrRS_core"/>
</dbReference>
<feature type="region of interest" description="Disordered" evidence="21">
    <location>
        <begin position="638"/>
        <end position="676"/>
    </location>
</feature>
<feature type="domain" description="C2H2-type" evidence="22">
    <location>
        <begin position="29"/>
        <end position="56"/>
    </location>
</feature>
<dbReference type="InterPro" id="IPR045864">
    <property type="entry name" value="aa-tRNA-synth_II/BPL/LPL"/>
</dbReference>
<dbReference type="PROSITE" id="PS00028">
    <property type="entry name" value="ZINC_FINGER_C2H2_1"/>
    <property type="match status" value="8"/>
</dbReference>
<keyword evidence="5" id="KW-0963">Cytoplasm</keyword>
<dbReference type="Gene3D" id="3.30.980.10">
    <property type="entry name" value="Threonyl-trna Synthetase, Chain A, domain 2"/>
    <property type="match status" value="1"/>
</dbReference>
<dbReference type="Pfam" id="PF00096">
    <property type="entry name" value="zf-C2H2"/>
    <property type="match status" value="3"/>
</dbReference>
<evidence type="ECO:0000313" key="26">
    <source>
        <dbReference type="Proteomes" id="UP000250275"/>
    </source>
</evidence>
<dbReference type="FunFam" id="3.30.930.10:FF:000009">
    <property type="entry name" value="Threonine--tRNA ligase 2, cytoplasmic"/>
    <property type="match status" value="1"/>
</dbReference>
<dbReference type="Gene3D" id="3.30.930.10">
    <property type="entry name" value="Bira Bifunctional Protein, Domain 2"/>
    <property type="match status" value="1"/>
</dbReference>
<feature type="domain" description="C2H2-type" evidence="22">
    <location>
        <begin position="153"/>
        <end position="180"/>
    </location>
</feature>
<dbReference type="OrthoDB" id="9439903at2759"/>
<keyword evidence="15" id="KW-0030">Aminoacyl-tRNA synthetase</keyword>
<keyword evidence="7" id="KW-0479">Metal-binding</keyword>
<keyword evidence="10 20" id="KW-0863">Zinc-finger</keyword>
<dbReference type="PANTHER" id="PTHR11451:SF46">
    <property type="entry name" value="THREONINE--TRNA LIGASE"/>
    <property type="match status" value="1"/>
</dbReference>
<dbReference type="InterPro" id="IPR012675">
    <property type="entry name" value="Beta-grasp_dom_sf"/>
</dbReference>
<dbReference type="PANTHER" id="PTHR11451">
    <property type="entry name" value="THREONINE-TRNA LIGASE"/>
    <property type="match status" value="1"/>
</dbReference>
<dbReference type="SUPFAM" id="SSF55681">
    <property type="entry name" value="Class II aaRS and biotin synthetases"/>
    <property type="match status" value="1"/>
</dbReference>
<dbReference type="SUPFAM" id="SSF81271">
    <property type="entry name" value="TGS-like"/>
    <property type="match status" value="1"/>
</dbReference>
<evidence type="ECO:0000256" key="4">
    <source>
        <dbReference type="ARBA" id="ARBA00013163"/>
    </source>
</evidence>
<evidence type="ECO:0000256" key="1">
    <source>
        <dbReference type="ARBA" id="ARBA00004123"/>
    </source>
</evidence>
<keyword evidence="26" id="KW-1185">Reference proteome</keyword>
<keyword evidence="8" id="KW-0677">Repeat</keyword>
<dbReference type="InterPro" id="IPR018163">
    <property type="entry name" value="Thr/Ala-tRNA-synth_IIc_edit"/>
</dbReference>
<dbReference type="InterPro" id="IPR002320">
    <property type="entry name" value="Thr-tRNA-ligase_IIa"/>
</dbReference>
<dbReference type="InterPro" id="IPR036236">
    <property type="entry name" value="Znf_C2H2_sf"/>
</dbReference>
<dbReference type="Pfam" id="PF03129">
    <property type="entry name" value="HGTP_anticodon"/>
    <property type="match status" value="1"/>
</dbReference>